<protein>
    <submittedName>
        <fullName evidence="2">Uncharacterized protein</fullName>
    </submittedName>
</protein>
<dbReference type="EMBL" id="CP014525">
    <property type="protein sequence ID" value="AMW35423.1"/>
    <property type="molecule type" value="Genomic_DNA"/>
</dbReference>
<feature type="transmembrane region" description="Helical" evidence="1">
    <location>
        <begin position="132"/>
        <end position="152"/>
    </location>
</feature>
<name>A0A143DGJ7_9PROT</name>
<dbReference type="RefSeq" id="WP_066136207.1">
    <property type="nucleotide sequence ID" value="NZ_CP014525.1"/>
</dbReference>
<dbReference type="AlphaFoldDB" id="A0A143DGJ7"/>
<feature type="transmembrane region" description="Helical" evidence="1">
    <location>
        <begin position="93"/>
        <end position="112"/>
    </location>
</feature>
<evidence type="ECO:0000313" key="2">
    <source>
        <dbReference type="EMBL" id="AMW35423.1"/>
    </source>
</evidence>
<dbReference type="OrthoDB" id="9777715at2"/>
<sequence>MTDNVQSDEREAGEICVDPVKPQIVRFKLQAPHPSAPSSGQNMGGAGKAGAQFVGASVDAPTSVRPALFLDTGSASELSAASALVPDEPESPFAIRFATLVSLVWTSVGAWWGSGVFGPVPDLGRLPPIEVAALSAVYVLPLMFLWLMVAFFRRGAQIHREAQVLRAQLALLTYPADHAKNQVATVAGALRAQAIELSEATYAAASQASALRDILGRETRELAHMIQDVDTRTTPALERAASQVRQVSELVEKVRDVTATLDSSLSHHYASLTEAARQADTSAEGLAASLGRQCEQLAVLGTDLAERNRVVDDLVTRQDALLASAKVSADTFNHAATTLMVGAAKATHGLTKRAEAIDNVILTMTERARSLADATAVVIQQMNELGDGVDRRADVLHNRQQDITRSAHAAAQELDAAAATAIGDFNAFRDVTTDALEGAHAAAAAIRDTAAHAEGVRRLLHNQAKGLEDAARRMGEEVRNTGVACDEQGQVVSQATDRATERIRHLADLLSRSAVDITRTTARSVVEIETVTEAMKQSGGAAIDASREIQEATRAVAAESDHAVSRVRAATDGMASGVSALAAAGQAFGDEAARIGEAANATIVTIRTLAADLSAETRRFGETADGALLRADAVRGALAAALASFEATIDGGVERVETAGVRLTSGANDFAVSARTTMETLNGAGGTLRAQVDALSRATDEAADRLQGVTRSLGESGDIVARISATVTEKASRAGDEFARRASALAAAAEEAKERASELMVVRQDVDVQRFLTETSYVIERLQATAVDITRLFTPSVEEDLWKRFYKGEQNVFLHHAARTITRSQVQAIKKLYSENREFRQYASRYVTEFESLLKGARSNDRGDVLTAVFTSSDMGRLYIVLARAIGRIGGD</sequence>
<evidence type="ECO:0000313" key="3">
    <source>
        <dbReference type="Proteomes" id="UP000076066"/>
    </source>
</evidence>
<keyword evidence="3" id="KW-1185">Reference proteome</keyword>
<reference evidence="2 3" key="1">
    <citation type="submission" date="2016-02" db="EMBL/GenBank/DDBJ databases">
        <title>Complete Genome of H5569, the type strain of the newly described species Haematospirillium jordaniae.</title>
        <authorList>
            <person name="Nicholson A.C."/>
            <person name="Humrighouse B.W."/>
            <person name="Loparov V."/>
            <person name="McQuiston J.R."/>
        </authorList>
    </citation>
    <scope>NUCLEOTIDE SEQUENCE [LARGE SCALE GENOMIC DNA]</scope>
    <source>
        <strain evidence="2 3">H5569</strain>
    </source>
</reference>
<keyword evidence="1" id="KW-1133">Transmembrane helix</keyword>
<keyword evidence="1" id="KW-0812">Transmembrane</keyword>
<keyword evidence="1" id="KW-0472">Membrane</keyword>
<dbReference type="GeneID" id="53317448"/>
<dbReference type="STRING" id="1549855.AY555_09820"/>
<proteinExistence type="predicted"/>
<organism evidence="2 3">
    <name type="scientific">Haematospirillum jordaniae</name>
    <dbReference type="NCBI Taxonomy" id="1549855"/>
    <lineage>
        <taxon>Bacteria</taxon>
        <taxon>Pseudomonadati</taxon>
        <taxon>Pseudomonadota</taxon>
        <taxon>Alphaproteobacteria</taxon>
        <taxon>Rhodospirillales</taxon>
        <taxon>Novispirillaceae</taxon>
        <taxon>Haematospirillum</taxon>
    </lineage>
</organism>
<evidence type="ECO:0000256" key="1">
    <source>
        <dbReference type="SAM" id="Phobius"/>
    </source>
</evidence>
<gene>
    <name evidence="2" type="ORF">AY555_09820</name>
</gene>
<dbReference type="KEGG" id="hjo:AY555_09820"/>
<dbReference type="Proteomes" id="UP000076066">
    <property type="component" value="Chromosome"/>
</dbReference>
<accession>A0A143DGJ7</accession>